<feature type="domain" description="Kazal-like" evidence="20">
    <location>
        <begin position="949"/>
        <end position="999"/>
    </location>
</feature>
<dbReference type="Pfam" id="PF07648">
    <property type="entry name" value="Kazal_2"/>
    <property type="match status" value="9"/>
</dbReference>
<dbReference type="SMART" id="SM00282">
    <property type="entry name" value="LamG"/>
    <property type="match status" value="3"/>
</dbReference>
<dbReference type="InterPro" id="IPR001791">
    <property type="entry name" value="Laminin_G"/>
</dbReference>
<dbReference type="SUPFAM" id="SSF49899">
    <property type="entry name" value="Concanavalin A-like lectins/glucanases"/>
    <property type="match status" value="3"/>
</dbReference>
<dbReference type="FunFam" id="3.30.60.30:FF:000024">
    <property type="entry name" value="Transmembrane agrin"/>
    <property type="match status" value="3"/>
</dbReference>
<dbReference type="Proteomes" id="UP000749559">
    <property type="component" value="Unassembled WGS sequence"/>
</dbReference>
<dbReference type="Gene3D" id="2.60.120.200">
    <property type="match status" value="3"/>
</dbReference>
<evidence type="ECO:0000256" key="11">
    <source>
        <dbReference type="ARBA" id="ARBA00038484"/>
    </source>
</evidence>
<feature type="domain" description="EGF-like" evidence="17">
    <location>
        <begin position="1577"/>
        <end position="1614"/>
    </location>
</feature>
<evidence type="ECO:0000256" key="10">
    <source>
        <dbReference type="ARBA" id="ARBA00023180"/>
    </source>
</evidence>
<feature type="domain" description="EGF-like" evidence="17">
    <location>
        <begin position="1839"/>
        <end position="1875"/>
    </location>
</feature>
<feature type="domain" description="Kazal-like" evidence="20">
    <location>
        <begin position="394"/>
        <end position="448"/>
    </location>
</feature>
<dbReference type="Gene3D" id="3.30.60.30">
    <property type="match status" value="9"/>
</dbReference>
<keyword evidence="10" id="KW-0325">Glycoprotein</keyword>
<feature type="domain" description="Kazal-like" evidence="20">
    <location>
        <begin position="606"/>
        <end position="653"/>
    </location>
</feature>
<dbReference type="InterPro" id="IPR036058">
    <property type="entry name" value="Kazal_dom_sf"/>
</dbReference>
<comment type="similarity">
    <text evidence="11">Belongs to the tomoregulin family.</text>
</comment>
<evidence type="ECO:0000259" key="16">
    <source>
        <dbReference type="PROSITE" id="PS50025"/>
    </source>
</evidence>
<dbReference type="GO" id="GO:0005886">
    <property type="term" value="C:plasma membrane"/>
    <property type="evidence" value="ECO:0007669"/>
    <property type="project" value="GOC"/>
</dbReference>
<feature type="compositionally biased region" description="Basic and acidic residues" evidence="14">
    <location>
        <begin position="1216"/>
        <end position="1229"/>
    </location>
</feature>
<dbReference type="InterPro" id="IPR003884">
    <property type="entry name" value="FacI_MAC"/>
</dbReference>
<evidence type="ECO:0000256" key="8">
    <source>
        <dbReference type="ARBA" id="ARBA00023136"/>
    </source>
</evidence>
<comment type="caution">
    <text evidence="21">The sequence shown here is derived from an EMBL/GenBank/DDBJ whole genome shotgun (WGS) entry which is preliminary data.</text>
</comment>
<dbReference type="Gene3D" id="2.10.25.10">
    <property type="entry name" value="Laminin"/>
    <property type="match status" value="7"/>
</dbReference>
<evidence type="ECO:0000256" key="1">
    <source>
        <dbReference type="ARBA" id="ARBA00004479"/>
    </source>
</evidence>
<dbReference type="CDD" id="cd00054">
    <property type="entry name" value="EGF_CA"/>
    <property type="match status" value="2"/>
</dbReference>
<organism evidence="21 22">
    <name type="scientific">Owenia fusiformis</name>
    <name type="common">Polychaete worm</name>
    <dbReference type="NCBI Taxonomy" id="6347"/>
    <lineage>
        <taxon>Eukaryota</taxon>
        <taxon>Metazoa</taxon>
        <taxon>Spiralia</taxon>
        <taxon>Lophotrochozoa</taxon>
        <taxon>Annelida</taxon>
        <taxon>Polychaeta</taxon>
        <taxon>Sedentaria</taxon>
        <taxon>Canalipalpata</taxon>
        <taxon>Sabellida</taxon>
        <taxon>Oweniida</taxon>
        <taxon>Oweniidae</taxon>
        <taxon>Owenia</taxon>
    </lineage>
</organism>
<dbReference type="Pfam" id="PF00054">
    <property type="entry name" value="Laminin_G_1"/>
    <property type="match status" value="3"/>
</dbReference>
<evidence type="ECO:0000259" key="19">
    <source>
        <dbReference type="PROSITE" id="PS51121"/>
    </source>
</evidence>
<keyword evidence="7" id="KW-1133">Transmembrane helix</keyword>
<dbReference type="GO" id="GO:0005576">
    <property type="term" value="C:extracellular region"/>
    <property type="evidence" value="ECO:0007669"/>
    <property type="project" value="TreeGrafter"/>
</dbReference>
<evidence type="ECO:0008006" key="23">
    <source>
        <dbReference type="Google" id="ProtNLM"/>
    </source>
</evidence>
<keyword evidence="5" id="KW-0677">Repeat</keyword>
<keyword evidence="3" id="KW-0812">Transmembrane</keyword>
<feature type="domain" description="EGF-like" evidence="17">
    <location>
        <begin position="1616"/>
        <end position="1653"/>
    </location>
</feature>
<feature type="domain" description="Kazal-like" evidence="20">
    <location>
        <begin position="178"/>
        <end position="225"/>
    </location>
</feature>
<comment type="subcellular location">
    <subcellularLocation>
        <location evidence="1">Membrane</location>
        <topology evidence="1">Single-pass type I membrane protein</topology>
    </subcellularLocation>
</comment>
<feature type="domain" description="Kazal-like" evidence="20">
    <location>
        <begin position="687"/>
        <end position="734"/>
    </location>
</feature>
<feature type="disulfide bond" evidence="12">
    <location>
        <begin position="1604"/>
        <end position="1613"/>
    </location>
</feature>
<gene>
    <name evidence="21" type="ORF">OFUS_LOCUS1169</name>
</gene>
<feature type="disulfide bond" evidence="13">
    <location>
        <begin position="840"/>
        <end position="849"/>
    </location>
</feature>
<protein>
    <recommendedName>
        <fullName evidence="23">Agrin</fullName>
    </recommendedName>
</protein>
<dbReference type="Pfam" id="PF00053">
    <property type="entry name" value="EGF_laminin"/>
    <property type="match status" value="2"/>
</dbReference>
<dbReference type="Pfam" id="PF00008">
    <property type="entry name" value="EGF"/>
    <property type="match status" value="3"/>
</dbReference>
<dbReference type="InterPro" id="IPR001881">
    <property type="entry name" value="EGF-like_Ca-bd_dom"/>
</dbReference>
<dbReference type="SMART" id="SM00179">
    <property type="entry name" value="EGF_CA"/>
    <property type="match status" value="5"/>
</dbReference>
<dbReference type="EMBL" id="CAIIXF020000001">
    <property type="protein sequence ID" value="CAH1773592.1"/>
    <property type="molecule type" value="Genomic_DNA"/>
</dbReference>
<feature type="domain" description="Kazal-like" evidence="20">
    <location>
        <begin position="466"/>
        <end position="519"/>
    </location>
</feature>
<proteinExistence type="inferred from homology"/>
<dbReference type="SUPFAM" id="SSF50242">
    <property type="entry name" value="TIMP-like"/>
    <property type="match status" value="1"/>
</dbReference>
<keyword evidence="6" id="KW-0221">Differentiation</keyword>
<feature type="disulfide bond" evidence="12">
    <location>
        <begin position="1166"/>
        <end position="1175"/>
    </location>
</feature>
<dbReference type="PROSITE" id="PS01186">
    <property type="entry name" value="EGF_2"/>
    <property type="match status" value="2"/>
</dbReference>
<dbReference type="CDD" id="cd00104">
    <property type="entry name" value="KAZAL_FS"/>
    <property type="match status" value="7"/>
</dbReference>
<dbReference type="InterPro" id="IPR004850">
    <property type="entry name" value="NtA_dom"/>
</dbReference>
<feature type="domain" description="NtA" evidence="19">
    <location>
        <begin position="21"/>
        <end position="150"/>
    </location>
</feature>
<evidence type="ECO:0000259" key="17">
    <source>
        <dbReference type="PROSITE" id="PS50026"/>
    </source>
</evidence>
<dbReference type="OrthoDB" id="88467at2759"/>
<evidence type="ECO:0000256" key="7">
    <source>
        <dbReference type="ARBA" id="ARBA00022989"/>
    </source>
</evidence>
<dbReference type="SUPFAM" id="SSF57184">
    <property type="entry name" value="Growth factor receptor domain"/>
    <property type="match status" value="1"/>
</dbReference>
<dbReference type="PROSITE" id="PS01248">
    <property type="entry name" value="EGF_LAM_1"/>
    <property type="match status" value="1"/>
</dbReference>
<sequence length="2092" mass="229639">MLRFACLVFLFHLSSTSAYRCEEPLPLEKREEIANVVFTGTVRDIMPDKIHPNMYKGEVEIKRVMKGFNVIRQVPAQIHHNHRMVMVDGFGDPTICKNMPRKYDTKIFLVQKGQNGELKLNSSLVPITLTNIERTEAAVMNMPFKPKTRPPAAPCEMKFCAFGAVCLVKEGTKEAYCSCSETCNNVFAPVCGNDEVTYQSLCHLRQASCTQQRKIKVRSQGTCETRDPCEDKECHFGARCVSSLDSSQARCECQQECHTYGDSVDSTPVCGTDGVDYPNMCELRKAACNQFKELRVHYYGKCDPCKDHKCDNNQVCQLDESRRPVCRCSGACTQEYRPVCGSDANSYSNECMMHMASCKARVEIRVLYRGICREGKNACQGMTCDPMEECHVNRNGKAECRCPPECEAIMRPVCGSDLNTYDSECDLKRQSCITKRPIRLKFIGPCGDEGPCRHHTCNHNAICVVSKGKATCQCPSCPRDFRPVCGSDGVTYANECRLKSAVCENKKKITVRHRGRCNECKDVKCDYYGICETNSKGHTCVCPQSCVSVDAAVCGTDGKTYLNECELKVASCKMKQLIKVSSKGSCDMCANVKCRFGSECEKGKCVCPQGCPTDYTPVCGTDGQTYNNECEMTRSACESNFEITIEHEGECNEVSGSGSGAGMCDETTCQFGGECDMDAEDIVSVCVCNFNCEALRQPVCGSDGHKYGNECQMREESCRQQKRITQVDDDDCDDIFDEFCDGNDAVVDETTGELFDCSTSSKCPDGSFCHKIKINSEVVGRCCFADTPIVSCKDTEFGCCPDGRTSAPGASGAGCPSVCQCNLLGSYGGTCDPRTRQCVCKPGVGGLRCDRCEPGFWGLPDIANGKSGCTPCGCNIFGSQRDDCEQMDGKCMCKKGISGPKCNVCPEGKVLGPQGCMDHNGKMPASSCRDIRCEHGASCQVMNGVAECVCLPTCPATNAPPTMVCGTDGQTYGSECQLRLFACRLQKNIQLAGKGACGMNGPMLPTAAPDNRRTRKVTRHVATTPDTPKTKHIALEDECLFDSDCMAKNSRCLYNRCKCKPGFFQTDNGKMCSPEMIEVDDNNAEIDIDLDAGNLLDNDDLYEVQPETSPEPEPTPKSELDMEKINFNKFKDLKTLYEDPCASSPCKKGGTCIPDDKLLSGFKCKCTKGRRGDLCQKLAFGDGNSASSTSSHIITDTDNPPLDNDFPEDLDDVTVDNDKNDVIKSEQRDAPFGGMLGKELDEISLPESEPKAPENLELEPKTPESEPETPSPEPESQTTPEPKSENLPDIIIISPDDDLNFNNDTEITAVVVEVVDVCSCNPCMYGGTCQPDPDVEAGFLCLCPSGKGGTVCEDEVEMVTMAPLPTTNSPSVSTAPTTSMEIPDNSTLDVKFSVPSFAGHSYLEFNKLEKSVKEVKITLEFRTLNMDALLLYNGQNADGKGDFISISVKDGFVEFRYDLGSGPITLKSIYRVTLNRWHRVVAKRFGRDGMLKLDNNQEIKARAPGQLKSLNLNEALYVGYVPDMNAEIEKNVGVSMGLVGCVQSLHVSSNDFTKIYSLMWPASRDIITGSEISECGGDNPCASMPCMNMGSCMRLDKRNFKCVCPKGFEGSVCERGEDKCQSMPCHHGATCRSVPNGDFMCECPKGWKGTFCETETKGGLEEVMVPEFNGRSYLVQPLKGKFARHIDLEVWFLAKTSNGMLLYVGQQPDGKGDFLSLNLVNGHLQFRFDLGSGHANITSSSRIPLNVWHRVQLDRNNRKGSISIDGGPKAVGSAGGNLKDLNLGPDLYIGGFKSKNQLSPDSGVTTGFNGAIQRVYVNGRQIDDLVKGAIEKELITPYVGPPCMASPCLNGGVCVPIMNEAKCKCPMKFTGDRCEKSTDSVDTDQPVAFDGKTQLMYPNMVTERARSQKENKFEVVFKTEKDNGLILMQNKGDNVRGDYVAIALASGKVQVSYNLGKNSEKDLHVIKNPTKVNDEKWHTLTFTREKRKGILVIDGGTPVEDESPKGSTSLDSDGDLWIGGNPNLPEGLPRAYTRGFKGCIKEVQIDGVQLHLVDHRENHTSLKFCEAKDSKRRRNTVNSRRRRPGLRRHKLY</sequence>
<dbReference type="PROSITE" id="PS50026">
    <property type="entry name" value="EGF_3"/>
    <property type="match status" value="5"/>
</dbReference>
<feature type="signal peptide" evidence="15">
    <location>
        <begin position="1"/>
        <end position="18"/>
    </location>
</feature>
<feature type="region of interest" description="Disordered" evidence="14">
    <location>
        <begin position="1995"/>
        <end position="2016"/>
    </location>
</feature>
<evidence type="ECO:0000259" key="20">
    <source>
        <dbReference type="PROSITE" id="PS51465"/>
    </source>
</evidence>
<dbReference type="InterPro" id="IPR013320">
    <property type="entry name" value="ConA-like_dom_sf"/>
</dbReference>
<feature type="domain" description="Laminin G" evidence="16">
    <location>
        <begin position="1884"/>
        <end position="2065"/>
    </location>
</feature>
<dbReference type="PROSITE" id="PS00022">
    <property type="entry name" value="EGF_1"/>
    <property type="match status" value="6"/>
</dbReference>
<dbReference type="SUPFAM" id="SSF100895">
    <property type="entry name" value="Kazal-type serine protease inhibitors"/>
    <property type="match status" value="9"/>
</dbReference>
<dbReference type="GO" id="GO:0030154">
    <property type="term" value="P:cell differentiation"/>
    <property type="evidence" value="ECO:0007669"/>
    <property type="project" value="UniProtKB-KW"/>
</dbReference>
<dbReference type="CDD" id="cd00110">
    <property type="entry name" value="LamG"/>
    <property type="match status" value="3"/>
</dbReference>
<feature type="domain" description="EGF-like" evidence="17">
    <location>
        <begin position="1137"/>
        <end position="1176"/>
    </location>
</feature>
<dbReference type="FunFam" id="2.10.25.10:FF:000173">
    <property type="entry name" value="Neurogenic locus notch protein 2"/>
    <property type="match status" value="1"/>
</dbReference>
<keyword evidence="22" id="KW-1185">Reference proteome</keyword>
<evidence type="ECO:0000256" key="9">
    <source>
        <dbReference type="ARBA" id="ARBA00023157"/>
    </source>
</evidence>
<dbReference type="PANTHER" id="PTHR10913">
    <property type="entry name" value="FOLLISTATIN-RELATED"/>
    <property type="match status" value="1"/>
</dbReference>
<dbReference type="SMART" id="SM00280">
    <property type="entry name" value="KAZAL"/>
    <property type="match status" value="9"/>
</dbReference>
<evidence type="ECO:0000256" key="4">
    <source>
        <dbReference type="ARBA" id="ARBA00022729"/>
    </source>
</evidence>
<feature type="compositionally biased region" description="Basic residues" evidence="14">
    <location>
        <begin position="2070"/>
        <end position="2092"/>
    </location>
</feature>
<keyword evidence="4 15" id="KW-0732">Signal</keyword>
<dbReference type="GO" id="GO:0043236">
    <property type="term" value="F:laminin binding"/>
    <property type="evidence" value="ECO:0007669"/>
    <property type="project" value="InterPro"/>
</dbReference>
<dbReference type="InterPro" id="IPR002350">
    <property type="entry name" value="Kazal_dom"/>
</dbReference>
<dbReference type="SMART" id="SM00274">
    <property type="entry name" value="FOLN"/>
    <property type="match status" value="9"/>
</dbReference>
<keyword evidence="2 12" id="KW-0245">EGF-like domain</keyword>
<dbReference type="Gene3D" id="2.40.50.120">
    <property type="match status" value="1"/>
</dbReference>
<dbReference type="CDD" id="cd00055">
    <property type="entry name" value="EGF_Lam"/>
    <property type="match status" value="2"/>
</dbReference>
<dbReference type="FunFam" id="2.10.25.10:FF:000140">
    <property type="entry name" value="Transmembrane agrin"/>
    <property type="match status" value="1"/>
</dbReference>
<feature type="disulfide bond" evidence="12">
    <location>
        <begin position="1865"/>
        <end position="1874"/>
    </location>
</feature>
<keyword evidence="9 12" id="KW-1015">Disulfide bond</keyword>
<feature type="disulfide bond" evidence="12">
    <location>
        <begin position="1343"/>
        <end position="1352"/>
    </location>
</feature>
<feature type="domain" description="Kazal-like" evidence="20">
    <location>
        <begin position="327"/>
        <end position="374"/>
    </location>
</feature>
<keyword evidence="8" id="KW-0472">Membrane</keyword>
<evidence type="ECO:0000313" key="22">
    <source>
        <dbReference type="Proteomes" id="UP000749559"/>
    </source>
</evidence>
<dbReference type="SMART" id="SM00180">
    <property type="entry name" value="EGF_Lam"/>
    <property type="match status" value="2"/>
</dbReference>
<dbReference type="GO" id="GO:0005509">
    <property type="term" value="F:calcium ion binding"/>
    <property type="evidence" value="ECO:0007669"/>
    <property type="project" value="InterPro"/>
</dbReference>
<feature type="region of interest" description="Disordered" evidence="14">
    <location>
        <begin position="2068"/>
        <end position="2092"/>
    </location>
</feature>
<name>A0A8S4MXR6_OWEFU</name>
<dbReference type="InterPro" id="IPR050653">
    <property type="entry name" value="Prot_Inhib_GrowthFact_Antg"/>
</dbReference>
<feature type="region of interest" description="Disordered" evidence="14">
    <location>
        <begin position="1182"/>
        <end position="1289"/>
    </location>
</feature>
<dbReference type="GO" id="GO:0043113">
    <property type="term" value="P:receptor clustering"/>
    <property type="evidence" value="ECO:0007669"/>
    <property type="project" value="InterPro"/>
</dbReference>
<dbReference type="PROSITE" id="PS51465">
    <property type="entry name" value="KAZAL_2"/>
    <property type="match status" value="9"/>
</dbReference>
<feature type="domain" description="Laminin EGF-like" evidence="18">
    <location>
        <begin position="819"/>
        <end position="871"/>
    </location>
</feature>
<dbReference type="PROSITE" id="PS50027">
    <property type="entry name" value="EGF_LAM_2"/>
    <property type="match status" value="1"/>
</dbReference>
<comment type="caution">
    <text evidence="12">Lacks conserved residue(s) required for the propagation of feature annotation.</text>
</comment>
<feature type="disulfide bond" evidence="13">
    <location>
        <begin position="819"/>
        <end position="831"/>
    </location>
</feature>
<reference evidence="21" key="1">
    <citation type="submission" date="2022-03" db="EMBL/GenBank/DDBJ databases">
        <authorList>
            <person name="Martin C."/>
        </authorList>
    </citation>
    <scope>NUCLEOTIDE SEQUENCE</scope>
</reference>
<dbReference type="InterPro" id="IPR009030">
    <property type="entry name" value="Growth_fac_rcpt_cys_sf"/>
</dbReference>
<dbReference type="PRINTS" id="PR00011">
    <property type="entry name" value="EGFLAMININ"/>
</dbReference>
<dbReference type="PANTHER" id="PTHR10913:SF78">
    <property type="entry name" value="AGRIN"/>
    <property type="match status" value="1"/>
</dbReference>
<accession>A0A8S4MXR6</accession>
<evidence type="ECO:0000256" key="15">
    <source>
        <dbReference type="SAM" id="SignalP"/>
    </source>
</evidence>
<feature type="domain" description="Laminin G" evidence="16">
    <location>
        <begin position="1392"/>
        <end position="1575"/>
    </location>
</feature>
<feature type="disulfide bond" evidence="12">
    <location>
        <begin position="1643"/>
        <end position="1652"/>
    </location>
</feature>
<feature type="domain" description="Laminin G" evidence="16">
    <location>
        <begin position="1663"/>
        <end position="1843"/>
    </location>
</feature>
<dbReference type="Pfam" id="PF03146">
    <property type="entry name" value="NtA"/>
    <property type="match status" value="1"/>
</dbReference>
<evidence type="ECO:0000256" key="3">
    <source>
        <dbReference type="ARBA" id="ARBA00022692"/>
    </source>
</evidence>
<evidence type="ECO:0000256" key="13">
    <source>
        <dbReference type="PROSITE-ProRule" id="PRU00460"/>
    </source>
</evidence>
<dbReference type="SMART" id="SM00057">
    <property type="entry name" value="FIMAC"/>
    <property type="match status" value="3"/>
</dbReference>
<feature type="compositionally biased region" description="Acidic residues" evidence="14">
    <location>
        <begin position="1205"/>
        <end position="1215"/>
    </location>
</feature>
<dbReference type="GO" id="GO:0006950">
    <property type="term" value="P:response to stress"/>
    <property type="evidence" value="ECO:0007669"/>
    <property type="project" value="UniProtKB-ARBA"/>
</dbReference>
<evidence type="ECO:0000256" key="6">
    <source>
        <dbReference type="ARBA" id="ARBA00022782"/>
    </source>
</evidence>
<dbReference type="SMART" id="SM00181">
    <property type="entry name" value="EGF"/>
    <property type="match status" value="10"/>
</dbReference>
<dbReference type="InterPro" id="IPR003645">
    <property type="entry name" value="Fol_N"/>
</dbReference>
<feature type="chain" id="PRO_5035831713" description="Agrin" evidence="15">
    <location>
        <begin position="19"/>
        <end position="2092"/>
    </location>
</feature>
<dbReference type="InterPro" id="IPR008993">
    <property type="entry name" value="TIMP-like_OB-fold"/>
</dbReference>
<feature type="compositionally biased region" description="Basic and acidic residues" evidence="14">
    <location>
        <begin position="1248"/>
        <end position="1264"/>
    </location>
</feature>
<dbReference type="PROSITE" id="PS51121">
    <property type="entry name" value="NTA"/>
    <property type="match status" value="1"/>
</dbReference>
<evidence type="ECO:0000256" key="5">
    <source>
        <dbReference type="ARBA" id="ARBA00022737"/>
    </source>
</evidence>
<dbReference type="FunFam" id="3.30.60.30:FF:000002">
    <property type="entry name" value="tomoregulin-2 isoform X1"/>
    <property type="match status" value="1"/>
</dbReference>
<keyword evidence="13" id="KW-0424">Laminin EGF-like domain</keyword>
<evidence type="ECO:0000259" key="18">
    <source>
        <dbReference type="PROSITE" id="PS50027"/>
    </source>
</evidence>
<evidence type="ECO:0000256" key="14">
    <source>
        <dbReference type="SAM" id="MobiDB-lite"/>
    </source>
</evidence>
<dbReference type="InterPro" id="IPR002049">
    <property type="entry name" value="LE_dom"/>
</dbReference>
<feature type="domain" description="Kazal-like" evidence="20">
    <location>
        <begin position="521"/>
        <end position="588"/>
    </location>
</feature>
<feature type="domain" description="EGF-like" evidence="17">
    <location>
        <begin position="1314"/>
        <end position="1353"/>
    </location>
</feature>
<evidence type="ECO:0000313" key="21">
    <source>
        <dbReference type="EMBL" id="CAH1773592.1"/>
    </source>
</evidence>
<evidence type="ECO:0000256" key="12">
    <source>
        <dbReference type="PROSITE-ProRule" id="PRU00076"/>
    </source>
</evidence>
<dbReference type="SUPFAM" id="SSF57196">
    <property type="entry name" value="EGF/Laminin"/>
    <property type="match status" value="2"/>
</dbReference>
<evidence type="ECO:0000256" key="2">
    <source>
        <dbReference type="ARBA" id="ARBA00022536"/>
    </source>
</evidence>
<dbReference type="PROSITE" id="PS50025">
    <property type="entry name" value="LAM_G_DOMAIN"/>
    <property type="match status" value="3"/>
</dbReference>
<dbReference type="InterPro" id="IPR000742">
    <property type="entry name" value="EGF"/>
</dbReference>
<feature type="domain" description="Kazal-like" evidence="20">
    <location>
        <begin position="254"/>
        <end position="304"/>
    </location>
</feature>
<feature type="disulfide bond" evidence="13">
    <location>
        <begin position="821"/>
        <end position="838"/>
    </location>
</feature>